<dbReference type="Proteomes" id="UP001422074">
    <property type="component" value="Unassembled WGS sequence"/>
</dbReference>
<gene>
    <name evidence="1" type="ORF">ABCQ75_06270</name>
</gene>
<name>A0ABU9WY73_9MICC</name>
<evidence type="ECO:0000313" key="2">
    <source>
        <dbReference type="Proteomes" id="UP001422074"/>
    </source>
</evidence>
<keyword evidence="2" id="KW-1185">Reference proteome</keyword>
<comment type="caution">
    <text evidence="1">The sequence shown here is derived from an EMBL/GenBank/DDBJ whole genome shotgun (WGS) entry which is preliminary data.</text>
</comment>
<evidence type="ECO:0008006" key="3">
    <source>
        <dbReference type="Google" id="ProtNLM"/>
    </source>
</evidence>
<dbReference type="Gene3D" id="3.40.960.10">
    <property type="entry name" value="VSR Endonuclease"/>
    <property type="match status" value="1"/>
</dbReference>
<protein>
    <recommendedName>
        <fullName evidence="3">Transcriptional regulator, AbiEi antitoxin, Type IV TA system</fullName>
    </recommendedName>
</protein>
<reference evidence="1 2" key="1">
    <citation type="submission" date="2024-05" db="EMBL/GenBank/DDBJ databases">
        <title>Sinomonas sp. nov., isolated from a waste landfill.</title>
        <authorList>
            <person name="Zhao Y."/>
        </authorList>
    </citation>
    <scope>NUCLEOTIDE SEQUENCE [LARGE SCALE GENOMIC DNA]</scope>
    <source>
        <strain evidence="1 2">CCTCC AB2014300</strain>
    </source>
</reference>
<proteinExistence type="predicted"/>
<organism evidence="1 2">
    <name type="scientific">Sinomonas halotolerans</name>
    <dbReference type="NCBI Taxonomy" id="1644133"/>
    <lineage>
        <taxon>Bacteria</taxon>
        <taxon>Bacillati</taxon>
        <taxon>Actinomycetota</taxon>
        <taxon>Actinomycetes</taxon>
        <taxon>Micrococcales</taxon>
        <taxon>Micrococcaceae</taxon>
        <taxon>Sinomonas</taxon>
    </lineage>
</organism>
<evidence type="ECO:0000313" key="1">
    <source>
        <dbReference type="EMBL" id="MEN2744142.1"/>
    </source>
</evidence>
<dbReference type="RefSeq" id="WP_345883978.1">
    <property type="nucleotide sequence ID" value="NZ_JBDFRB010000004.1"/>
</dbReference>
<dbReference type="EMBL" id="JBDFRB010000004">
    <property type="protein sequence ID" value="MEN2744142.1"/>
    <property type="molecule type" value="Genomic_DNA"/>
</dbReference>
<sequence length="317" mass="34173">MQQATVRALVEERWPATHVATTEALAAAGITDRTLTAAVRAKCVHRVRRGAYVLGKVWNQAKPWERAMLQLDAHAASRTIPAVYSHVSAARLLGCSVWDAGERIHISVPYASSATSHGADVAAHRVPVSDEDLVTVVRSGRLLRLTALERTVADCARVLDVERAAVIGDHALRMGATVKGIAAAAERSGLVRGARRVERLLEALDGRSESAGETRTRLALKAGGVPELQFEVMTEAGNFRADFAWPSPKVILEFDGDAKYVDYAPTAAVLMAERMRENALTAAGWVIVRTRWAELATPEVIVAKVMTAFARAARLAG</sequence>
<accession>A0ABU9WY73</accession>